<gene>
    <name evidence="1" type="ORF">PCOR1329_LOCUS84562</name>
</gene>
<organism evidence="1 2">
    <name type="scientific">Prorocentrum cordatum</name>
    <dbReference type="NCBI Taxonomy" id="2364126"/>
    <lineage>
        <taxon>Eukaryota</taxon>
        <taxon>Sar</taxon>
        <taxon>Alveolata</taxon>
        <taxon>Dinophyceae</taxon>
        <taxon>Prorocentrales</taxon>
        <taxon>Prorocentraceae</taxon>
        <taxon>Prorocentrum</taxon>
    </lineage>
</organism>
<accession>A0ABN9YDX4</accession>
<keyword evidence="2" id="KW-1185">Reference proteome</keyword>
<dbReference type="EMBL" id="CAUYUJ010022382">
    <property type="protein sequence ID" value="CAK0910361.1"/>
    <property type="molecule type" value="Genomic_DNA"/>
</dbReference>
<sequence length="127" mass="14126">KMDTLLANMGEALANINNREKSMGQATSDLTAPKEDVSQKLNRHDEQFKQIRIQIAAMRSMRSSDECLEMTDRHLCLGLIEAQQSDITAKMEESIADLTKTAASFSPTLSVTSNRIVGWGPTRRLTN</sequence>
<comment type="caution">
    <text evidence="1">The sequence shown here is derived from an EMBL/GenBank/DDBJ whole genome shotgun (WGS) entry which is preliminary data.</text>
</comment>
<evidence type="ECO:0000313" key="2">
    <source>
        <dbReference type="Proteomes" id="UP001189429"/>
    </source>
</evidence>
<name>A0ABN9YDX4_9DINO</name>
<evidence type="ECO:0000313" key="1">
    <source>
        <dbReference type="EMBL" id="CAK0910361.1"/>
    </source>
</evidence>
<feature type="non-terminal residue" evidence="1">
    <location>
        <position position="1"/>
    </location>
</feature>
<proteinExistence type="predicted"/>
<reference evidence="1" key="1">
    <citation type="submission" date="2023-10" db="EMBL/GenBank/DDBJ databases">
        <authorList>
            <person name="Chen Y."/>
            <person name="Shah S."/>
            <person name="Dougan E. K."/>
            <person name="Thang M."/>
            <person name="Chan C."/>
        </authorList>
    </citation>
    <scope>NUCLEOTIDE SEQUENCE [LARGE SCALE GENOMIC DNA]</scope>
</reference>
<dbReference type="Proteomes" id="UP001189429">
    <property type="component" value="Unassembled WGS sequence"/>
</dbReference>
<protein>
    <submittedName>
        <fullName evidence="1">Uncharacterized protein</fullName>
    </submittedName>
</protein>